<keyword evidence="2" id="KW-1185">Reference proteome</keyword>
<reference evidence="1 2" key="1">
    <citation type="submission" date="2012-01" db="EMBL/GenBank/DDBJ databases">
        <title>Complete sequence of chromosome of Clostridium pasteurianum BC1.</title>
        <authorList>
            <consortium name="US DOE Joint Genome Institute"/>
            <person name="Lucas S."/>
            <person name="Han J."/>
            <person name="Lapidus A."/>
            <person name="Cheng J.-F."/>
            <person name="Goodwin L."/>
            <person name="Pitluck S."/>
            <person name="Peters L."/>
            <person name="Mikhailova N."/>
            <person name="Teshima H."/>
            <person name="Detter J.C."/>
            <person name="Han C."/>
            <person name="Tapia R."/>
            <person name="Land M."/>
            <person name="Hauser L."/>
            <person name="Kyrpides N."/>
            <person name="Ivanova N."/>
            <person name="Pagani I."/>
            <person name="Dunn J."/>
            <person name="Taghavi S."/>
            <person name="Francis A."/>
            <person name="van der Lelie D."/>
            <person name="Woyke T."/>
        </authorList>
    </citation>
    <scope>NUCLEOTIDE SEQUENCE [LARGE SCALE GENOMIC DNA]</scope>
    <source>
        <strain evidence="1 2">BC1</strain>
    </source>
</reference>
<proteinExistence type="predicted"/>
<organism evidence="1 2">
    <name type="scientific">Clostridium pasteurianum BC1</name>
    <dbReference type="NCBI Taxonomy" id="86416"/>
    <lineage>
        <taxon>Bacteria</taxon>
        <taxon>Bacillati</taxon>
        <taxon>Bacillota</taxon>
        <taxon>Clostridia</taxon>
        <taxon>Eubacteriales</taxon>
        <taxon>Clostridiaceae</taxon>
        <taxon>Clostridium</taxon>
    </lineage>
</organism>
<dbReference type="InterPro" id="IPR051200">
    <property type="entry name" value="Host-pathogen_enzymatic-act"/>
</dbReference>
<name>R4KFX4_CLOPA</name>
<dbReference type="SUPFAM" id="SSF51004">
    <property type="entry name" value="C-terminal (heme d1) domain of cytochrome cd1-nitrite reductase"/>
    <property type="match status" value="1"/>
</dbReference>
<dbReference type="EMBL" id="CP003261">
    <property type="protein sequence ID" value="AGK99454.1"/>
    <property type="molecule type" value="Genomic_DNA"/>
</dbReference>
<sequence length="477" mass="52333">MYCPYLKNSRYNYTNGENQCYYSQQFMDATRYTPTQAPALPGAQEISINDRVYTADQDSNTVTVINPKTGTVLGTIPFGSVRMDTNADVLGAMYDGEINVHGLGFSRDGRYLNVVCVTTNSVHVIDTSTNKIIRTIYVGRAPHEGFFSPDGRYIWVAERGQDTIAIIDWRRGQIVDRIVSEDGPSKVVFSPDGRLAYVNHLRADVLDVIDVDTRQIIQRVTLPTTAGGSSDEAISPDGKEIWVGMPNSGKTVTVLNANTYRVEALLDTGLRTNHPNFVTVDGINYAYVTVGDLNQTLVYSRSTNGGPPTLVKRIHNHGNGPHGIWPSSDNTRMYVALQYSDAVDVIDTKTMTVIDTLRIGQSPMALVYVARTSSGNTANLSRQGLDMRIENLPVEMQNSTGAGTAQIRALPGIDEIVIDVRGLPANRSFTVYALRGQESTALLTATSNTYGAIPETLAFVQFFANHYDKIILRPTSV</sequence>
<dbReference type="InterPro" id="IPR011048">
    <property type="entry name" value="Haem_d1_sf"/>
</dbReference>
<dbReference type="STRING" id="86416.Clopa_4771"/>
<dbReference type="Pfam" id="PF10282">
    <property type="entry name" value="Lactonase"/>
    <property type="match status" value="1"/>
</dbReference>
<dbReference type="AlphaFoldDB" id="R4KFX4"/>
<dbReference type="PANTHER" id="PTHR47197:SF3">
    <property type="entry name" value="DIHYDRO-HEME D1 DEHYDROGENASE"/>
    <property type="match status" value="1"/>
</dbReference>
<accession>R4KFX4</accession>
<dbReference type="Proteomes" id="UP000013523">
    <property type="component" value="Chromosome"/>
</dbReference>
<gene>
    <name evidence="1" type="ORF">Clopa_4771</name>
</gene>
<dbReference type="InterPro" id="IPR019405">
    <property type="entry name" value="Lactonase_7-beta_prop"/>
</dbReference>
<dbReference type="HOGENOM" id="CLU_009318_3_1_9"/>
<dbReference type="InterPro" id="IPR011964">
    <property type="entry name" value="YVTN_b-propeller_repeat"/>
</dbReference>
<dbReference type="eggNOG" id="COG3391">
    <property type="taxonomic scope" value="Bacteria"/>
</dbReference>
<dbReference type="NCBIfam" id="TIGR02276">
    <property type="entry name" value="beta_rpt_yvtn"/>
    <property type="match status" value="3"/>
</dbReference>
<evidence type="ECO:0000313" key="2">
    <source>
        <dbReference type="Proteomes" id="UP000013523"/>
    </source>
</evidence>
<protein>
    <submittedName>
        <fullName evidence="1">YVTN family beta-propeller repeat protein</fullName>
    </submittedName>
</protein>
<dbReference type="KEGG" id="cpas:Clopa_4771"/>
<dbReference type="PANTHER" id="PTHR47197">
    <property type="entry name" value="PROTEIN NIRF"/>
    <property type="match status" value="1"/>
</dbReference>
<dbReference type="InterPro" id="IPR015943">
    <property type="entry name" value="WD40/YVTN_repeat-like_dom_sf"/>
</dbReference>
<dbReference type="OrthoDB" id="55891at2"/>
<evidence type="ECO:0000313" key="1">
    <source>
        <dbReference type="EMBL" id="AGK99454.1"/>
    </source>
</evidence>
<dbReference type="PATRIC" id="fig|86416.3.peg.4764"/>
<dbReference type="Gene3D" id="2.130.10.10">
    <property type="entry name" value="YVTN repeat-like/Quinoprotein amine dehydrogenase"/>
    <property type="match status" value="2"/>
</dbReference>